<keyword evidence="1" id="KW-0808">Transferase</keyword>
<keyword evidence="2" id="KW-1185">Reference proteome</keyword>
<dbReference type="EC" id="2.1.1.266" evidence="1"/>
<dbReference type="Gene3D" id="3.40.50.150">
    <property type="entry name" value="Vaccinia Virus protein VP39"/>
    <property type="match status" value="1"/>
</dbReference>
<keyword evidence="1" id="KW-0489">Methyltransferase</keyword>
<dbReference type="AlphaFoldDB" id="A0A517VFE3"/>
<gene>
    <name evidence="1" type="primary">rlmJ</name>
    <name evidence="1" type="ORF">Pan161_33960</name>
</gene>
<accession>A0A517VFE3</accession>
<dbReference type="Proteomes" id="UP000316855">
    <property type="component" value="Chromosome"/>
</dbReference>
<protein>
    <submittedName>
        <fullName evidence="1">Ribosomal RNA large subunit methyltransferase J</fullName>
        <ecNumber evidence="1">2.1.1.266</ecNumber>
    </submittedName>
</protein>
<evidence type="ECO:0000313" key="2">
    <source>
        <dbReference type="Proteomes" id="UP000316855"/>
    </source>
</evidence>
<proteinExistence type="predicted"/>
<sequence>MYNSDYDHSKKAGNEGDVIKHVFLLNRIDDLIRESKDVAEPFWYIDSHSARPYHRLHPQGKWTHGIGKLHKTADTAPELLAEYLSFCFYEEDLPRLSKTAFTGMGARLYLGSSALVSRRFSKLASKQDFQMTLFDIDANVCDSLFEYYKSKFIHPLVLRPDGYQPEIAKQLSSIWKALDSNRQLIIAASCYDYFEKLMDQQGDTVPSFVFIDPHRLGKEREEIQSILASCKNMRSPFLCWTPLTSVMIKGLSNASWSWEQNEKEDEIKFNTFCKNNDFRIAWFGWGSVSGASQNTYGCQLVFDSEYSISELKEKCNLIQSACNGAGIHVKNGEFRVRCWPDQKDKE</sequence>
<dbReference type="SUPFAM" id="SSF53335">
    <property type="entry name" value="S-adenosyl-L-methionine-dependent methyltransferases"/>
    <property type="match status" value="1"/>
</dbReference>
<dbReference type="RefSeq" id="WP_145228663.1">
    <property type="nucleotide sequence ID" value="NZ_CP036343.1"/>
</dbReference>
<dbReference type="GO" id="GO:0036307">
    <property type="term" value="F:23S rRNA (adenine(2030)-N(6))-methyltransferase activity"/>
    <property type="evidence" value="ECO:0007669"/>
    <property type="project" value="UniProtKB-EC"/>
</dbReference>
<organism evidence="1 2">
    <name type="scientific">Gimesia algae</name>
    <dbReference type="NCBI Taxonomy" id="2527971"/>
    <lineage>
        <taxon>Bacteria</taxon>
        <taxon>Pseudomonadati</taxon>
        <taxon>Planctomycetota</taxon>
        <taxon>Planctomycetia</taxon>
        <taxon>Planctomycetales</taxon>
        <taxon>Planctomycetaceae</taxon>
        <taxon>Gimesia</taxon>
    </lineage>
</organism>
<evidence type="ECO:0000313" key="1">
    <source>
        <dbReference type="EMBL" id="QDT91733.1"/>
    </source>
</evidence>
<reference evidence="1 2" key="1">
    <citation type="submission" date="2019-02" db="EMBL/GenBank/DDBJ databases">
        <title>Deep-cultivation of Planctomycetes and their phenomic and genomic characterization uncovers novel biology.</title>
        <authorList>
            <person name="Wiegand S."/>
            <person name="Jogler M."/>
            <person name="Boedeker C."/>
            <person name="Pinto D."/>
            <person name="Vollmers J."/>
            <person name="Rivas-Marin E."/>
            <person name="Kohn T."/>
            <person name="Peeters S.H."/>
            <person name="Heuer A."/>
            <person name="Rast P."/>
            <person name="Oberbeckmann S."/>
            <person name="Bunk B."/>
            <person name="Jeske O."/>
            <person name="Meyerdierks A."/>
            <person name="Storesund J.E."/>
            <person name="Kallscheuer N."/>
            <person name="Luecker S."/>
            <person name="Lage O.M."/>
            <person name="Pohl T."/>
            <person name="Merkel B.J."/>
            <person name="Hornburger P."/>
            <person name="Mueller R.-W."/>
            <person name="Bruemmer F."/>
            <person name="Labrenz M."/>
            <person name="Spormann A.M."/>
            <person name="Op den Camp H."/>
            <person name="Overmann J."/>
            <person name="Amann R."/>
            <person name="Jetten M.S.M."/>
            <person name="Mascher T."/>
            <person name="Medema M.H."/>
            <person name="Devos D.P."/>
            <person name="Kaster A.-K."/>
            <person name="Ovreas L."/>
            <person name="Rohde M."/>
            <person name="Galperin M.Y."/>
            <person name="Jogler C."/>
        </authorList>
    </citation>
    <scope>NUCLEOTIDE SEQUENCE [LARGE SCALE GENOMIC DNA]</scope>
    <source>
        <strain evidence="1 2">Pan161</strain>
    </source>
</reference>
<dbReference type="OrthoDB" id="9791274at2"/>
<dbReference type="KEGG" id="gax:Pan161_33960"/>
<dbReference type="EMBL" id="CP036343">
    <property type="protein sequence ID" value="QDT91733.1"/>
    <property type="molecule type" value="Genomic_DNA"/>
</dbReference>
<dbReference type="InterPro" id="IPR029063">
    <property type="entry name" value="SAM-dependent_MTases_sf"/>
</dbReference>
<name>A0A517VFE3_9PLAN</name>